<keyword evidence="2" id="KW-0808">Transferase</keyword>
<evidence type="ECO:0000313" key="3">
    <source>
        <dbReference type="Proteomes" id="UP000036313"/>
    </source>
</evidence>
<evidence type="ECO:0000313" key="2">
    <source>
        <dbReference type="EMBL" id="KMO76308.1"/>
    </source>
</evidence>
<dbReference type="EMBL" id="JYNU01000013">
    <property type="protein sequence ID" value="KMO76308.1"/>
    <property type="molecule type" value="Genomic_DNA"/>
</dbReference>
<dbReference type="InterPro" id="IPR052961">
    <property type="entry name" value="Oxido-Kinase-like_Enzymes"/>
</dbReference>
<dbReference type="AlphaFoldDB" id="A0A0J6W3H9"/>
<dbReference type="InterPro" id="IPR002575">
    <property type="entry name" value="Aminoglycoside_PTrfase"/>
</dbReference>
<dbReference type="Gene3D" id="3.90.1200.10">
    <property type="match status" value="1"/>
</dbReference>
<organism evidence="2 3">
    <name type="scientific">Mycolicibacterium obuense</name>
    <dbReference type="NCBI Taxonomy" id="1807"/>
    <lineage>
        <taxon>Bacteria</taxon>
        <taxon>Bacillati</taxon>
        <taxon>Actinomycetota</taxon>
        <taxon>Actinomycetes</taxon>
        <taxon>Mycobacteriales</taxon>
        <taxon>Mycobacteriaceae</taxon>
        <taxon>Mycolicibacterium</taxon>
    </lineage>
</organism>
<evidence type="ECO:0000259" key="1">
    <source>
        <dbReference type="Pfam" id="PF01636"/>
    </source>
</evidence>
<dbReference type="PANTHER" id="PTHR23020">
    <property type="entry name" value="UNCHARACTERIZED NUCLEAR HORMONE RECEPTOR-RELATED"/>
    <property type="match status" value="1"/>
</dbReference>
<dbReference type="InterPro" id="IPR011009">
    <property type="entry name" value="Kinase-like_dom_sf"/>
</dbReference>
<dbReference type="Pfam" id="PF01636">
    <property type="entry name" value="APH"/>
    <property type="match status" value="1"/>
</dbReference>
<dbReference type="PATRIC" id="fig|1807.14.peg.2321"/>
<reference evidence="2 3" key="1">
    <citation type="journal article" date="2015" name="Genome Biol. Evol.">
        <title>Characterization of Three Mycobacterium spp. with Potential Use in Bioremediation by Genome Sequencing and Comparative Genomics.</title>
        <authorList>
            <person name="Das S."/>
            <person name="Pettersson B.M."/>
            <person name="Behra P.R."/>
            <person name="Ramesh M."/>
            <person name="Dasgupta S."/>
            <person name="Bhattacharya A."/>
            <person name="Kirsebom L.A."/>
        </authorList>
    </citation>
    <scope>NUCLEOTIDE SEQUENCE [LARGE SCALE GENOMIC DNA]</scope>
    <source>
        <strain evidence="2 3">DSM 44075</strain>
    </source>
</reference>
<accession>A0A0J6W3H9</accession>
<dbReference type="SUPFAM" id="SSF56112">
    <property type="entry name" value="Protein kinase-like (PK-like)"/>
    <property type="match status" value="1"/>
</dbReference>
<gene>
    <name evidence="2" type="ORF">MOBUDSM44075_02300</name>
</gene>
<dbReference type="PANTHER" id="PTHR23020:SF41">
    <property type="entry name" value="AMINOGLYCOSIDE PHOSPHOTRANSFERASE DOMAIN-CONTAINING PROTEIN"/>
    <property type="match status" value="1"/>
</dbReference>
<sequence>MPMTLDRYEIAELTPGVLTRMLSAQPGWESLAITSAVGSPVGTGQMAHSYRVELTYSDRPDDAPGSIVAKLPSTDPASRQMGMATGAYQREVLFYRHLGSLTGVRAPHCYHADIAGNGCDFVLLLEDVGPATSVDQLAGCSPDQAELALSQAAALHGGSWQHPALVEQAWLPVQQVWGALAGAIPQAIGPWLERFGHFLEPEHVGAVQQLSGSVTAWLSTLAQHRSLWHGDFRLDNLLFDARAGAIPIGVVDWQSTAVGPGVIDVSYFLGNSLSETDRAAHERTLVDDYHRRLLTLGVSGYDREQCWREYQAHALYGLILTIPVSLGVVSTERGDAMFGAMARRAAQQIVDNESFSALDILTR</sequence>
<dbReference type="GO" id="GO:0016740">
    <property type="term" value="F:transferase activity"/>
    <property type="evidence" value="ECO:0007669"/>
    <property type="project" value="UniProtKB-KW"/>
</dbReference>
<feature type="domain" description="Aminoglycoside phosphotransferase" evidence="1">
    <location>
        <begin position="87"/>
        <end position="290"/>
    </location>
</feature>
<name>A0A0J6W3H9_9MYCO</name>
<proteinExistence type="predicted"/>
<comment type="caution">
    <text evidence="2">The sequence shown here is derived from an EMBL/GenBank/DDBJ whole genome shotgun (WGS) entry which is preliminary data.</text>
</comment>
<protein>
    <submittedName>
        <fullName evidence="2">Phosphotransferase enzyme family protein</fullName>
    </submittedName>
</protein>
<dbReference type="Proteomes" id="UP000036313">
    <property type="component" value="Unassembled WGS sequence"/>
</dbReference>